<comment type="caution">
    <text evidence="1">The sequence shown here is derived from an EMBL/GenBank/DDBJ whole genome shotgun (WGS) entry which is preliminary data.</text>
</comment>
<dbReference type="EMBL" id="JAJGCB010000004">
    <property type="protein sequence ID" value="KAJ8992828.1"/>
    <property type="molecule type" value="Genomic_DNA"/>
</dbReference>
<organism evidence="1 2">
    <name type="scientific">Exophiala dermatitidis</name>
    <name type="common">Black yeast-like fungus</name>
    <name type="synonym">Wangiella dermatitidis</name>
    <dbReference type="NCBI Taxonomy" id="5970"/>
    <lineage>
        <taxon>Eukaryota</taxon>
        <taxon>Fungi</taxon>
        <taxon>Dikarya</taxon>
        <taxon>Ascomycota</taxon>
        <taxon>Pezizomycotina</taxon>
        <taxon>Eurotiomycetes</taxon>
        <taxon>Chaetothyriomycetidae</taxon>
        <taxon>Chaetothyriales</taxon>
        <taxon>Herpotrichiellaceae</taxon>
        <taxon>Exophiala</taxon>
    </lineage>
</organism>
<evidence type="ECO:0000313" key="2">
    <source>
        <dbReference type="Proteomes" id="UP001161757"/>
    </source>
</evidence>
<name>A0AAN6EX36_EXODE</name>
<protein>
    <submittedName>
        <fullName evidence="1">Uncharacterized protein</fullName>
    </submittedName>
</protein>
<gene>
    <name evidence="1" type="ORF">HRR80_002872</name>
</gene>
<dbReference type="Proteomes" id="UP001161757">
    <property type="component" value="Unassembled WGS sequence"/>
</dbReference>
<accession>A0AAN6EX36</accession>
<proteinExistence type="predicted"/>
<dbReference type="AlphaFoldDB" id="A0AAN6EX36"/>
<sequence>MQSAFSAHLTSLSNTAFKPKVQSRSSINYSEHLVTWVQVQVVLVPALPGRCLPITYFLLQSTLIRCLHEKAFFRLAEDAFLYYNLKAKLPDQALSDQLKPAYIKLGDSWHPSLARRNQWSISGRAVAAVVHTFQFEAKSAPSVRKRGVQHASWKS</sequence>
<evidence type="ECO:0000313" key="1">
    <source>
        <dbReference type="EMBL" id="KAJ8992828.1"/>
    </source>
</evidence>
<reference evidence="1" key="1">
    <citation type="submission" date="2023-01" db="EMBL/GenBank/DDBJ databases">
        <title>Exophiala dermititidis isolated from Cystic Fibrosis Patient.</title>
        <authorList>
            <person name="Kurbessoian T."/>
            <person name="Crocker A."/>
            <person name="Murante D."/>
            <person name="Hogan D.A."/>
            <person name="Stajich J.E."/>
        </authorList>
    </citation>
    <scope>NUCLEOTIDE SEQUENCE</scope>
    <source>
        <strain evidence="1">Ex8</strain>
    </source>
</reference>